<dbReference type="Proteomes" id="UP000179157">
    <property type="component" value="Unassembled WGS sequence"/>
</dbReference>
<proteinExistence type="predicted"/>
<accession>A0A1F5UYL6</accession>
<reference evidence="3 4" key="1">
    <citation type="journal article" date="2016" name="Nat. Commun.">
        <title>Thousands of microbial genomes shed light on interconnected biogeochemical processes in an aquifer system.</title>
        <authorList>
            <person name="Anantharaman K."/>
            <person name="Brown C.T."/>
            <person name="Hug L.A."/>
            <person name="Sharon I."/>
            <person name="Castelle C.J."/>
            <person name="Probst A.J."/>
            <person name="Thomas B.C."/>
            <person name="Singh A."/>
            <person name="Wilkins M.J."/>
            <person name="Karaoz U."/>
            <person name="Brodie E.L."/>
            <person name="Williams K.H."/>
            <person name="Hubbard S.S."/>
            <person name="Banfield J.F."/>
        </authorList>
    </citation>
    <scope>NUCLEOTIDE SEQUENCE [LARGE SCALE GENOMIC DNA]</scope>
    <source>
        <strain evidence="4">RBG_16_55_9</strain>
    </source>
</reference>
<dbReference type="SUPFAM" id="SSF48695">
    <property type="entry name" value="Multiheme cytochromes"/>
    <property type="match status" value="1"/>
</dbReference>
<evidence type="ECO:0000256" key="1">
    <source>
        <dbReference type="ARBA" id="ARBA00022729"/>
    </source>
</evidence>
<dbReference type="InterPro" id="IPR051829">
    <property type="entry name" value="Multiheme_Cytochr_ET"/>
</dbReference>
<evidence type="ECO:0000313" key="3">
    <source>
        <dbReference type="EMBL" id="OGF56247.1"/>
    </source>
</evidence>
<sequence length="368" mass="39798">MPRKLWLMLSIVAMVGLVALAASPFDEWQKSKHSNRQLAIDEATFENRGATAAHCGRCHSQQGFVAWLPQLNAGNSGVLVKPDGSAADEAFLRGLGLEVAKVEPITCTACHREDNFQLRVQNDTALLPAGFAALGVGKGALCMTCHNTRNGRVKWDATELRSLSGPHEAAQADVIMGKSSYFFNDTTDNPSPHAVFTGDACVTCHLKLGEEGHAFQVSETVCANCHGPAMTAERVQEPTEHLLNQLLDQIALKALEVKDKIATVTSWDPATDGDTPNTAVDGTKITSVSEILTIHGQMSFKFNLEDGSAVYSQIRNIKDAQGQVVYALSDPIARAAWNYLLIEYDGSFGVHYPSFARDVLLTTTNALK</sequence>
<feature type="signal peptide" evidence="2">
    <location>
        <begin position="1"/>
        <end position="21"/>
    </location>
</feature>
<dbReference type="InterPro" id="IPR036280">
    <property type="entry name" value="Multihaem_cyt_sf"/>
</dbReference>
<dbReference type="Gene3D" id="1.10.1130.10">
    <property type="entry name" value="Flavocytochrome C3, Chain A"/>
    <property type="match status" value="1"/>
</dbReference>
<evidence type="ECO:0000256" key="2">
    <source>
        <dbReference type="SAM" id="SignalP"/>
    </source>
</evidence>
<gene>
    <name evidence="3" type="ORF">A2Z21_02920</name>
</gene>
<evidence type="ECO:0000313" key="4">
    <source>
        <dbReference type="Proteomes" id="UP000179157"/>
    </source>
</evidence>
<keyword evidence="1 2" id="KW-0732">Signal</keyword>
<organism evidence="3 4">
    <name type="scientific">Fraserbacteria sp. (strain RBG_16_55_9)</name>
    <dbReference type="NCBI Taxonomy" id="1817864"/>
    <lineage>
        <taxon>Bacteria</taxon>
        <taxon>Candidatus Fraseribacteriota</taxon>
    </lineage>
</organism>
<dbReference type="PANTHER" id="PTHR35038">
    <property type="entry name" value="DISSIMILATORY SULFITE REDUCTASE SIRA"/>
    <property type="match status" value="1"/>
</dbReference>
<feature type="chain" id="PRO_5009521860" evidence="2">
    <location>
        <begin position="22"/>
        <end position="368"/>
    </location>
</feature>
<dbReference type="EMBL" id="MFGX01000039">
    <property type="protein sequence ID" value="OGF56247.1"/>
    <property type="molecule type" value="Genomic_DNA"/>
</dbReference>
<dbReference type="PANTHER" id="PTHR35038:SF8">
    <property type="entry name" value="C-TYPE POLYHEME CYTOCHROME OMCC"/>
    <property type="match status" value="1"/>
</dbReference>
<protein>
    <submittedName>
        <fullName evidence="3">Uncharacterized protein</fullName>
    </submittedName>
</protein>
<name>A0A1F5UYL6_FRAXR</name>
<dbReference type="AlphaFoldDB" id="A0A1F5UYL6"/>
<comment type="caution">
    <text evidence="3">The sequence shown here is derived from an EMBL/GenBank/DDBJ whole genome shotgun (WGS) entry which is preliminary data.</text>
</comment>